<comment type="caution">
    <text evidence="1">The sequence shown here is derived from an EMBL/GenBank/DDBJ whole genome shotgun (WGS) entry which is preliminary data.</text>
</comment>
<accession>A0A2N7VEG2</accession>
<keyword evidence="2" id="KW-1185">Reference proteome</keyword>
<sequence>MTKRKSTRKADAALSKAKFGVTKLVGVLKLRTKRIRHVAIEAAVKAQLNTQAKRLGGSRRLTLDEAAISRSELASRAVELSDAQRARLQAARARAEARLRRPDMSAEAVQARERAGAEWEGRHGPVTAFAGARRGR</sequence>
<dbReference type="EMBL" id="PNYA01000030">
    <property type="protein sequence ID" value="PMS15551.1"/>
    <property type="molecule type" value="Genomic_DNA"/>
</dbReference>
<dbReference type="Proteomes" id="UP000235616">
    <property type="component" value="Unassembled WGS sequence"/>
</dbReference>
<protein>
    <submittedName>
        <fullName evidence="1">Uncharacterized protein</fullName>
    </submittedName>
</protein>
<name>A0A2N7VEG2_9BURK</name>
<gene>
    <name evidence="1" type="ORF">C0Z18_26345</name>
</gene>
<reference evidence="1 2" key="1">
    <citation type="submission" date="2018-01" db="EMBL/GenBank/DDBJ databases">
        <title>Whole genome analyses suggest that Burkholderia sensu lato contains two further novel genera in the rhizoxinica-symbiotica group Mycetohabitans gen. nov., and Trinickia gen. nov.: implications for the evolution of diazotrophy and nodulation in the Burkholderiaceae.</title>
        <authorList>
            <person name="Estrada-de los Santos P."/>
            <person name="Palmer M."/>
            <person name="Chavez-Ramirez B."/>
            <person name="Beukes C."/>
            <person name="Steenkamp E.T."/>
            <person name="Hirsch A.M."/>
            <person name="Manyaka P."/>
            <person name="Maluk M."/>
            <person name="Lafos M."/>
            <person name="Crook M."/>
            <person name="Gross E."/>
            <person name="Simon M.F."/>
            <person name="Bueno dos Reis Junior F."/>
            <person name="Poole P.S."/>
            <person name="Venter S.N."/>
            <person name="James E.K."/>
        </authorList>
    </citation>
    <scope>NUCLEOTIDE SEQUENCE [LARGE SCALE GENOMIC DNA]</scope>
    <source>
        <strain evidence="1 2">GIMN1.004</strain>
    </source>
</reference>
<evidence type="ECO:0000313" key="1">
    <source>
        <dbReference type="EMBL" id="PMS15551.1"/>
    </source>
</evidence>
<proteinExistence type="predicted"/>
<organism evidence="1 2">
    <name type="scientific">Trinickia dabaoshanensis</name>
    <dbReference type="NCBI Taxonomy" id="564714"/>
    <lineage>
        <taxon>Bacteria</taxon>
        <taxon>Pseudomonadati</taxon>
        <taxon>Pseudomonadota</taxon>
        <taxon>Betaproteobacteria</taxon>
        <taxon>Burkholderiales</taxon>
        <taxon>Burkholderiaceae</taxon>
        <taxon>Trinickia</taxon>
    </lineage>
</organism>
<dbReference type="AlphaFoldDB" id="A0A2N7VEG2"/>
<evidence type="ECO:0000313" key="2">
    <source>
        <dbReference type="Proteomes" id="UP000235616"/>
    </source>
</evidence>